<dbReference type="Proteomes" id="UP000037035">
    <property type="component" value="Unassembled WGS sequence"/>
</dbReference>
<dbReference type="AlphaFoldDB" id="A0A0L6U8A2"/>
<evidence type="ECO:0000313" key="2">
    <source>
        <dbReference type="Proteomes" id="UP000037035"/>
    </source>
</evidence>
<comment type="caution">
    <text evidence="1">The sequence shown here is derived from an EMBL/GenBank/DDBJ whole genome shotgun (WGS) entry which is preliminary data.</text>
</comment>
<organism evidence="1 2">
    <name type="scientific">Puccinia sorghi</name>
    <dbReference type="NCBI Taxonomy" id="27349"/>
    <lineage>
        <taxon>Eukaryota</taxon>
        <taxon>Fungi</taxon>
        <taxon>Dikarya</taxon>
        <taxon>Basidiomycota</taxon>
        <taxon>Pucciniomycotina</taxon>
        <taxon>Pucciniomycetes</taxon>
        <taxon>Pucciniales</taxon>
        <taxon>Pucciniaceae</taxon>
        <taxon>Puccinia</taxon>
    </lineage>
</organism>
<keyword evidence="2" id="KW-1185">Reference proteome</keyword>
<dbReference type="STRING" id="27349.A0A0L6U8A2"/>
<dbReference type="EMBL" id="LAVV01014437">
    <property type="protein sequence ID" value="KNZ44768.1"/>
    <property type="molecule type" value="Genomic_DNA"/>
</dbReference>
<dbReference type="OrthoDB" id="3039677at2759"/>
<gene>
    <name evidence="1" type="ORF">VP01_884g1</name>
</gene>
<dbReference type="VEuPathDB" id="FungiDB:VP01_884g1"/>
<accession>A0A0L6U8A2</accession>
<sequence>MQPNIAFLISPANNQVFWRHNLKTGHPLPLPLTLYVVLFVSWRHLFCHASQENCKIAIKIITKIFSVALTNSGSLQNLGAILHNPRTLIKKAKVEVKLLKSICCRITIGDTKTFVWNSLVSISSHSVWNSLVSISLSAILTWIKWLLSKPNTKREINNWTQVNQVLHNLGYISDVQHGKNFCGMKIQTHSSWESLCLLTGSIGVETRFGNKVSHLCLAGIPGPFSPDPSTINHLLRPLVNKLINLENGILIPTHQFPAGQVVQVKLLALFGDVLATKKVASFASHSETKFCSFCHASHTNIPQSQLSKPCEKGKKKASAKQSRTTTSAFSQDQILKKTGVRWSKLNRLAYWDPIHHVVLGIIQNWLDCILQDHFFYCWRFWAKSTNDASKKRKGEMPGTYPNKRTRLIDGAIFTMEIDEDSLSGESDEYDELIEYIILNGVLTEAFSPWVMSSASQKKMEIKCIWLAQFVFIIPVVIPEIYNNHLGKIDLCSNLSKQFKPGNLKRFETHYKKYSDGVGEPFEEIKVQSNHCFSLHIPQQMDVWGPLVGVSEFAGERLIGFFQKIKTNHQIVFKLGKTTWYGMVKQVYQYTNHLGEQKAVVFISKITNIYPKQLEDIPTRPFLPVVPIWGCDKGIFSIDENGFILFPHACDAFININGQPK</sequence>
<reference evidence="1 2" key="1">
    <citation type="submission" date="2015-08" db="EMBL/GenBank/DDBJ databases">
        <title>Next Generation Sequencing and Analysis of the Genome of Puccinia sorghi L Schw, the Causal Agent of Maize Common Rust.</title>
        <authorList>
            <person name="Rochi L."/>
            <person name="Burguener G."/>
            <person name="Darino M."/>
            <person name="Turjanski A."/>
            <person name="Kreff E."/>
            <person name="Dieguez M.J."/>
            <person name="Sacco F."/>
        </authorList>
    </citation>
    <scope>NUCLEOTIDE SEQUENCE [LARGE SCALE GENOMIC DNA]</scope>
    <source>
        <strain evidence="1 2">RO10H11247</strain>
    </source>
</reference>
<evidence type="ECO:0000313" key="1">
    <source>
        <dbReference type="EMBL" id="KNZ44768.1"/>
    </source>
</evidence>
<proteinExistence type="predicted"/>
<protein>
    <submittedName>
        <fullName evidence="1">Uncharacterized protein</fullName>
    </submittedName>
</protein>
<name>A0A0L6U8A2_9BASI</name>